<dbReference type="Pfam" id="PF11697">
    <property type="entry name" value="DUF3293"/>
    <property type="match status" value="1"/>
</dbReference>
<name>A0A934VDG0_9BACT</name>
<dbReference type="RefSeq" id="WP_200276827.1">
    <property type="nucleotide sequence ID" value="NZ_JAENII010000002.1"/>
</dbReference>
<dbReference type="Proteomes" id="UP000658278">
    <property type="component" value="Unassembled WGS sequence"/>
</dbReference>
<protein>
    <submittedName>
        <fullName evidence="1">DUF3293 domain-containing protein</fullName>
    </submittedName>
</protein>
<evidence type="ECO:0000313" key="2">
    <source>
        <dbReference type="Proteomes" id="UP000658278"/>
    </source>
</evidence>
<dbReference type="EMBL" id="JAENII010000002">
    <property type="protein sequence ID" value="MBK1826234.1"/>
    <property type="molecule type" value="Genomic_DNA"/>
</dbReference>
<keyword evidence="2" id="KW-1185">Reference proteome</keyword>
<gene>
    <name evidence="1" type="ORF">JIN81_04335</name>
</gene>
<accession>A0A934VDG0</accession>
<organism evidence="1 2">
    <name type="scientific">Haloferula rosea</name>
    <dbReference type="NCBI Taxonomy" id="490093"/>
    <lineage>
        <taxon>Bacteria</taxon>
        <taxon>Pseudomonadati</taxon>
        <taxon>Verrucomicrobiota</taxon>
        <taxon>Verrucomicrobiia</taxon>
        <taxon>Verrucomicrobiales</taxon>
        <taxon>Verrucomicrobiaceae</taxon>
        <taxon>Haloferula</taxon>
    </lineage>
</organism>
<evidence type="ECO:0000313" key="1">
    <source>
        <dbReference type="EMBL" id="MBK1826234.1"/>
    </source>
</evidence>
<dbReference type="AlphaFoldDB" id="A0A934VDG0"/>
<sequence length="130" mass="14993">MSSTFPACYYDTRFRIEGAPTPWPDTCAIITAWNPMDRCWSRKMNVAADHRLRRLLERQHLKHFRASGQSPDGSHQEPGWAIVTNLGNALKIGKRYKQRAIWWVVDDELQLHSCLTGHQETVAGFAQRMV</sequence>
<proteinExistence type="predicted"/>
<reference evidence="1" key="1">
    <citation type="submission" date="2021-01" db="EMBL/GenBank/DDBJ databases">
        <title>Modified the classification status of verrucomicrobia.</title>
        <authorList>
            <person name="Feng X."/>
        </authorList>
    </citation>
    <scope>NUCLEOTIDE SEQUENCE</scope>
    <source>
        <strain evidence="1">KCTC 22201</strain>
    </source>
</reference>
<comment type="caution">
    <text evidence="1">The sequence shown here is derived from an EMBL/GenBank/DDBJ whole genome shotgun (WGS) entry which is preliminary data.</text>
</comment>
<dbReference type="InterPro" id="IPR021710">
    <property type="entry name" value="DUF3293"/>
</dbReference>